<dbReference type="AlphaFoldDB" id="M1DJP9"/>
<feature type="region of interest" description="Disordered" evidence="1">
    <location>
        <begin position="1"/>
        <end position="70"/>
    </location>
</feature>
<feature type="compositionally biased region" description="Low complexity" evidence="1">
    <location>
        <begin position="1"/>
        <end position="53"/>
    </location>
</feature>
<evidence type="ECO:0008006" key="4">
    <source>
        <dbReference type="Google" id="ProtNLM"/>
    </source>
</evidence>
<organism evidence="2 3">
    <name type="scientific">Solanum tuberosum</name>
    <name type="common">Potato</name>
    <dbReference type="NCBI Taxonomy" id="4113"/>
    <lineage>
        <taxon>Eukaryota</taxon>
        <taxon>Viridiplantae</taxon>
        <taxon>Streptophyta</taxon>
        <taxon>Embryophyta</taxon>
        <taxon>Tracheophyta</taxon>
        <taxon>Spermatophyta</taxon>
        <taxon>Magnoliopsida</taxon>
        <taxon>eudicotyledons</taxon>
        <taxon>Gunneridae</taxon>
        <taxon>Pentapetalae</taxon>
        <taxon>asterids</taxon>
        <taxon>lamiids</taxon>
        <taxon>Solanales</taxon>
        <taxon>Solanaceae</taxon>
        <taxon>Solanoideae</taxon>
        <taxon>Solaneae</taxon>
        <taxon>Solanum</taxon>
    </lineage>
</organism>
<dbReference type="HOGENOM" id="CLU_1646697_0_0_1"/>
<dbReference type="PaxDb" id="4113-PGSC0003DMT400090126"/>
<evidence type="ECO:0000256" key="1">
    <source>
        <dbReference type="SAM" id="MobiDB-lite"/>
    </source>
</evidence>
<protein>
    <recommendedName>
        <fullName evidence="4">Integrase core domain containing protein</fullName>
    </recommendedName>
</protein>
<evidence type="ECO:0000313" key="3">
    <source>
        <dbReference type="Proteomes" id="UP000011115"/>
    </source>
</evidence>
<reference evidence="2" key="2">
    <citation type="submission" date="2015-06" db="UniProtKB">
        <authorList>
            <consortium name="EnsemblPlants"/>
        </authorList>
    </citation>
    <scope>IDENTIFICATION</scope>
    <source>
        <strain evidence="2">DM1-3 516 R44</strain>
    </source>
</reference>
<proteinExistence type="predicted"/>
<dbReference type="InParanoid" id="M1DJP9"/>
<accession>M1DJP9</accession>
<evidence type="ECO:0000313" key="2">
    <source>
        <dbReference type="EnsemblPlants" id="PGSC0003DMT400090126"/>
    </source>
</evidence>
<dbReference type="EnsemblPlants" id="PGSC0003DMT400090126">
    <property type="protein sequence ID" value="PGSC0003DMT400090126"/>
    <property type="gene ID" value="PGSC0003DMG400039697"/>
</dbReference>
<name>M1DJP9_SOLTU</name>
<reference evidence="3" key="1">
    <citation type="journal article" date="2011" name="Nature">
        <title>Genome sequence and analysis of the tuber crop potato.</title>
        <authorList>
            <consortium name="The Potato Genome Sequencing Consortium"/>
        </authorList>
    </citation>
    <scope>NUCLEOTIDE SEQUENCE [LARGE SCALE GENOMIC DNA]</scope>
    <source>
        <strain evidence="3">cv. DM1-3 516 R44</strain>
    </source>
</reference>
<dbReference type="Proteomes" id="UP000011115">
    <property type="component" value="Unassembled WGS sequence"/>
</dbReference>
<sequence>MSGSESAPASGSQSAHSSQSESVHVSGSGSKSATASGENNQAASSDEATSSESIPVPQNDDPTPVAAEPNRWCVEGQWQIYRDAKMINDKQKNGQNYYRGAQSPYRKLGHCPRNPPAGSNLHKCDWMARGPRGRIVRRWCESSMPHMPKLSAGRLPKGQSS</sequence>
<keyword evidence="3" id="KW-1185">Reference proteome</keyword>
<dbReference type="Gramene" id="PGSC0003DMT400090126">
    <property type="protein sequence ID" value="PGSC0003DMT400090126"/>
    <property type="gene ID" value="PGSC0003DMG400039697"/>
</dbReference>